<keyword evidence="2" id="KW-0378">Hydrolase</keyword>
<comment type="caution">
    <text evidence="2">The sequence shown here is derived from an EMBL/GenBank/DDBJ whole genome shotgun (WGS) entry which is preliminary data.</text>
</comment>
<dbReference type="Pfam" id="PF00561">
    <property type="entry name" value="Abhydrolase_1"/>
    <property type="match status" value="1"/>
</dbReference>
<dbReference type="PANTHER" id="PTHR43798">
    <property type="entry name" value="MONOACYLGLYCEROL LIPASE"/>
    <property type="match status" value="1"/>
</dbReference>
<dbReference type="InterPro" id="IPR000639">
    <property type="entry name" value="Epox_hydrolase-like"/>
</dbReference>
<dbReference type="EMBL" id="JAAGWF010000005">
    <property type="protein sequence ID" value="NEK56988.1"/>
    <property type="molecule type" value="Genomic_DNA"/>
</dbReference>
<name>A0A7K3VXA4_9ACTN</name>
<accession>A0A7K3VXA4</accession>
<dbReference type="PRINTS" id="PR00412">
    <property type="entry name" value="EPOXHYDRLASE"/>
</dbReference>
<dbReference type="Proteomes" id="UP000470246">
    <property type="component" value="Unassembled WGS sequence"/>
</dbReference>
<evidence type="ECO:0000259" key="1">
    <source>
        <dbReference type="Pfam" id="PF00561"/>
    </source>
</evidence>
<dbReference type="GO" id="GO:0016020">
    <property type="term" value="C:membrane"/>
    <property type="evidence" value="ECO:0007669"/>
    <property type="project" value="TreeGrafter"/>
</dbReference>
<organism evidence="2 3">
    <name type="scientific">Geodermatophilus sabuli</name>
    <dbReference type="NCBI Taxonomy" id="1564158"/>
    <lineage>
        <taxon>Bacteria</taxon>
        <taxon>Bacillati</taxon>
        <taxon>Actinomycetota</taxon>
        <taxon>Actinomycetes</taxon>
        <taxon>Geodermatophilales</taxon>
        <taxon>Geodermatophilaceae</taxon>
        <taxon>Geodermatophilus</taxon>
    </lineage>
</organism>
<feature type="domain" description="AB hydrolase-1" evidence="1">
    <location>
        <begin position="37"/>
        <end position="268"/>
    </location>
</feature>
<keyword evidence="3" id="KW-1185">Reference proteome</keyword>
<dbReference type="RefSeq" id="WP_163480186.1">
    <property type="nucleotide sequence ID" value="NZ_JAAGWF010000005.1"/>
</dbReference>
<reference evidence="2 3" key="1">
    <citation type="submission" date="2020-02" db="EMBL/GenBank/DDBJ databases">
        <title>Geodermatophilus sabuli CPCC 205279 I12A-02694.</title>
        <authorList>
            <person name="Jiang Z."/>
        </authorList>
    </citation>
    <scope>NUCLEOTIDE SEQUENCE [LARGE SCALE GENOMIC DNA]</scope>
    <source>
        <strain evidence="2 3">I12A-02694</strain>
    </source>
</reference>
<dbReference type="PANTHER" id="PTHR43798:SF33">
    <property type="entry name" value="HYDROLASE, PUTATIVE (AFU_ORTHOLOGUE AFUA_2G14860)-RELATED"/>
    <property type="match status" value="1"/>
</dbReference>
<dbReference type="AlphaFoldDB" id="A0A7K3VXA4"/>
<evidence type="ECO:0000313" key="2">
    <source>
        <dbReference type="EMBL" id="NEK56988.1"/>
    </source>
</evidence>
<dbReference type="InterPro" id="IPR050266">
    <property type="entry name" value="AB_hydrolase_sf"/>
</dbReference>
<sequence>MSDARPFTSGRDQVISYPVTAAGIRTRVVESVGGGTPLVCLHGAGSRADRFVPAVPGLVDAGYHVYAIDSPGHGLADKGAGPEYTAAGFASFVTGVLDQLGLSAVTVAGTSLGAHVAAHLALTRPDLVSSLVLIGAIGLAPLPEENMTPREVLADASDAGVRRKLDLLVADPAMVTDAWVREESMINSSLGARESLTATADFLLGPCNDDLLADALRAAGLGTRTLLVWGEDDRWTPLSMGEAAHAALPGSELAVMTGCGHAPYFEDPDRFAEIMAGWRRRQLG</sequence>
<dbReference type="Gene3D" id="3.40.50.1820">
    <property type="entry name" value="alpha/beta hydrolase"/>
    <property type="match status" value="1"/>
</dbReference>
<protein>
    <submittedName>
        <fullName evidence="2">Alpha/beta fold hydrolase</fullName>
    </submittedName>
</protein>
<dbReference type="GO" id="GO:0016787">
    <property type="term" value="F:hydrolase activity"/>
    <property type="evidence" value="ECO:0007669"/>
    <property type="project" value="UniProtKB-KW"/>
</dbReference>
<dbReference type="InterPro" id="IPR029058">
    <property type="entry name" value="AB_hydrolase_fold"/>
</dbReference>
<evidence type="ECO:0000313" key="3">
    <source>
        <dbReference type="Proteomes" id="UP000470246"/>
    </source>
</evidence>
<dbReference type="PRINTS" id="PR00111">
    <property type="entry name" value="ABHYDROLASE"/>
</dbReference>
<dbReference type="SUPFAM" id="SSF53474">
    <property type="entry name" value="alpha/beta-Hydrolases"/>
    <property type="match status" value="1"/>
</dbReference>
<gene>
    <name evidence="2" type="ORF">GCU56_03765</name>
</gene>
<proteinExistence type="predicted"/>
<dbReference type="InterPro" id="IPR000073">
    <property type="entry name" value="AB_hydrolase_1"/>
</dbReference>